<evidence type="ECO:0000313" key="1">
    <source>
        <dbReference type="EMBL" id="TFY93312.1"/>
    </source>
</evidence>
<organism evidence="1 2">
    <name type="scientific">Pseudomonas nabeulensis</name>
    <dbReference type="NCBI Taxonomy" id="2293833"/>
    <lineage>
        <taxon>Bacteria</taxon>
        <taxon>Pseudomonadati</taxon>
        <taxon>Pseudomonadota</taxon>
        <taxon>Gammaproteobacteria</taxon>
        <taxon>Pseudomonadales</taxon>
        <taxon>Pseudomonadaceae</taxon>
        <taxon>Pseudomonas</taxon>
    </lineage>
</organism>
<gene>
    <name evidence="1" type="ORF">DYL61_14460</name>
</gene>
<accession>A0A4Z0B2K0</accession>
<reference evidence="1 2" key="1">
    <citation type="journal article" date="2019" name="Syst. Appl. Microbiol.">
        <title>New species of pathogenic Pseudomonas isolated from citrus in Tunisia: Proposal of Pseudomonas kairouanensis sp. nov. and Pseudomonas nabeulensis sp. nov.</title>
        <authorList>
            <person name="Oueslati M."/>
            <person name="Mulet M."/>
            <person name="Gomila M."/>
            <person name="Berge O."/>
            <person name="Hajlaoui M.R."/>
            <person name="Lalucat J."/>
            <person name="Sadfi-Zouaoui N."/>
            <person name="Garcia-Valdes E."/>
        </authorList>
    </citation>
    <scope>NUCLEOTIDE SEQUENCE [LARGE SCALE GENOMIC DNA]</scope>
    <source>
        <strain evidence="1 2">E10B</strain>
    </source>
</reference>
<dbReference type="Gene3D" id="3.40.390.10">
    <property type="entry name" value="Collagenase (Catalytic Domain)"/>
    <property type="match status" value="1"/>
</dbReference>
<proteinExistence type="predicted"/>
<dbReference type="InterPro" id="IPR024079">
    <property type="entry name" value="MetalloPept_cat_dom_sf"/>
</dbReference>
<protein>
    <submittedName>
        <fullName evidence="1">Uncharacterized protein</fullName>
    </submittedName>
</protein>
<keyword evidence="2" id="KW-1185">Reference proteome</keyword>
<comment type="caution">
    <text evidence="1">The sequence shown here is derived from an EMBL/GenBank/DDBJ whole genome shotgun (WGS) entry which is preliminary data.</text>
</comment>
<evidence type="ECO:0000313" key="2">
    <source>
        <dbReference type="Proteomes" id="UP000297734"/>
    </source>
</evidence>
<dbReference type="AlphaFoldDB" id="A0A4Z0B2K0"/>
<dbReference type="SUPFAM" id="SSF55486">
    <property type="entry name" value="Metalloproteases ('zincins'), catalytic domain"/>
    <property type="match status" value="1"/>
</dbReference>
<dbReference type="RefSeq" id="WP_135308867.1">
    <property type="nucleotide sequence ID" value="NZ_QUZT01000024.1"/>
</dbReference>
<name>A0A4Z0B2K0_9PSED</name>
<sequence>MTTPHVVRSTPTPLTVMNMRQLQAAQTLKVLHDNARQTLNALFENAHKHAFQFLKDKISVALHEVNVQDIYCLDQQDAMTVTSAPEERNLKALFEVIYLFGRLAEHELTASSFYLKKNGHLERISEPGQSAIRRALFELQGIIYYHNMIDAFWNGPHAHVPYTNKAYMAQLLEAQLHCANVLRITDGSFKLISGALICRLAYPGSLSDAYLYRLSFENDSRGVHIPLCGAFLISRYPKEHIGSENNCVLYVPDNAMQQFTSLAVMKVHLAAESQAHALDGLAASLSQQDRRQLKSLGNQVLNENDVRLTPVPFSQDFYEKQVQQLIEKQKEDFTDFWSRTTTLPPPDWKFHFLKQGIDARPFVFFGACLQTRALPLIKRWEEDQAAIEKEDEKRGEQPSPLSPIKLTVFMHEDLKNENPASLYNDYFSWLKTELQNLTSRSVNIHLITADMVPELSQFAYRQGSGANALDRWKARVIEYLKKTSQPYSALDKFLLFTQHNFGFSASNYKYGIAELRGHFAIASATKYDTAAHEVGHMLGAIHEDGEVIYNGWWHESLMRPLDEWSFLRGNAYRFSEKNRENIKNYLKTLP</sequence>
<dbReference type="OrthoDB" id="5951339at2"/>
<dbReference type="EMBL" id="QUZT01000024">
    <property type="protein sequence ID" value="TFY93312.1"/>
    <property type="molecule type" value="Genomic_DNA"/>
</dbReference>
<dbReference type="Proteomes" id="UP000297734">
    <property type="component" value="Unassembled WGS sequence"/>
</dbReference>
<dbReference type="GO" id="GO:0008237">
    <property type="term" value="F:metallopeptidase activity"/>
    <property type="evidence" value="ECO:0007669"/>
    <property type="project" value="InterPro"/>
</dbReference>